<keyword evidence="6" id="KW-1185">Reference proteome</keyword>
<accession>A0A6I4UWZ6</accession>
<dbReference type="Pfam" id="PF10150">
    <property type="entry name" value="RNase_E_G"/>
    <property type="match status" value="1"/>
</dbReference>
<dbReference type="EMBL" id="WTYK01000003">
    <property type="protein sequence ID" value="MXP41505.1"/>
    <property type="molecule type" value="Genomic_DNA"/>
</dbReference>
<evidence type="ECO:0000313" key="5">
    <source>
        <dbReference type="EMBL" id="MXP41505.1"/>
    </source>
</evidence>
<dbReference type="GO" id="GO:0003723">
    <property type="term" value="F:RNA binding"/>
    <property type="evidence" value="ECO:0007669"/>
    <property type="project" value="UniProtKB-KW"/>
</dbReference>
<name>A0A6I4UWZ6_9SPHN</name>
<gene>
    <name evidence="5" type="ORF">GRI75_07595</name>
</gene>
<dbReference type="InterPro" id="IPR019307">
    <property type="entry name" value="RNA-bd_AU-1/RNase_E/G"/>
</dbReference>
<sequence>MTWIVEEGIGEQRALLLEGDEVLAARLQWPGGLTAGQVEDAVLAHFDPARRRGTARFANGEEALVDRLPASSREGAPIRLEVARAAVAERGRLKRAQARPSDAEPRPAPGLAETLSQDGAPVRTVRRFPAGAWEDVWAEAWSGEVHFASGSLLFAVTPAMTLIDIDGAAQPASLALESVAPLARAIRRLDLGGAIGIDFPSLQRKEDRRAVDQALGEALADWPHERTAMNGFGFVQLVARLERPPLLHRLAHSRAAAAARKLLRQAEHVDQPGALLLTAHPAVRARLSEPWLEELARRTGREIRLAADPGLALEGGFAQAVPL</sequence>
<dbReference type="RefSeq" id="WP_160746348.1">
    <property type="nucleotide sequence ID" value="NZ_WTYK01000003.1"/>
</dbReference>
<dbReference type="GO" id="GO:0016787">
    <property type="term" value="F:hydrolase activity"/>
    <property type="evidence" value="ECO:0007669"/>
    <property type="project" value="UniProtKB-KW"/>
</dbReference>
<proteinExistence type="predicted"/>
<protein>
    <submittedName>
        <fullName evidence="5">Ribonuclease</fullName>
    </submittedName>
</protein>
<evidence type="ECO:0000259" key="4">
    <source>
        <dbReference type="Pfam" id="PF10150"/>
    </source>
</evidence>
<comment type="caution">
    <text evidence="5">The sequence shown here is derived from an EMBL/GenBank/DDBJ whole genome shotgun (WGS) entry which is preliminary data.</text>
</comment>
<keyword evidence="1" id="KW-0378">Hydrolase</keyword>
<dbReference type="AlphaFoldDB" id="A0A6I4UWZ6"/>
<evidence type="ECO:0000256" key="3">
    <source>
        <dbReference type="SAM" id="MobiDB-lite"/>
    </source>
</evidence>
<reference evidence="5 6" key="1">
    <citation type="submission" date="2019-12" db="EMBL/GenBank/DDBJ databases">
        <title>Genomic-based taxomic classification of the family Erythrobacteraceae.</title>
        <authorList>
            <person name="Xu L."/>
        </authorList>
    </citation>
    <scope>NUCLEOTIDE SEQUENCE [LARGE SCALE GENOMIC DNA]</scope>
    <source>
        <strain evidence="5 6">MCCC 1K02066</strain>
    </source>
</reference>
<evidence type="ECO:0000256" key="2">
    <source>
        <dbReference type="ARBA" id="ARBA00022884"/>
    </source>
</evidence>
<evidence type="ECO:0000313" key="6">
    <source>
        <dbReference type="Proteomes" id="UP000469159"/>
    </source>
</evidence>
<feature type="region of interest" description="Disordered" evidence="3">
    <location>
        <begin position="92"/>
        <end position="118"/>
    </location>
</feature>
<dbReference type="OrthoDB" id="7403919at2"/>
<dbReference type="Proteomes" id="UP000469159">
    <property type="component" value="Unassembled WGS sequence"/>
</dbReference>
<organism evidence="5 6">
    <name type="scientific">Croceibacterium soli</name>
    <dbReference type="NCBI Taxonomy" id="1739690"/>
    <lineage>
        <taxon>Bacteria</taxon>
        <taxon>Pseudomonadati</taxon>
        <taxon>Pseudomonadota</taxon>
        <taxon>Alphaproteobacteria</taxon>
        <taxon>Sphingomonadales</taxon>
        <taxon>Erythrobacteraceae</taxon>
        <taxon>Croceibacterium</taxon>
    </lineage>
</organism>
<keyword evidence="2" id="KW-0694">RNA-binding</keyword>
<evidence type="ECO:0000256" key="1">
    <source>
        <dbReference type="ARBA" id="ARBA00022801"/>
    </source>
</evidence>
<feature type="domain" description="RNA-binding protein AU-1/Ribonuclease E/G" evidence="4">
    <location>
        <begin position="139"/>
        <end position="221"/>
    </location>
</feature>